<evidence type="ECO:0000313" key="1">
    <source>
        <dbReference type="EMBL" id="PWW14227.1"/>
    </source>
</evidence>
<keyword evidence="2" id="KW-1185">Reference proteome</keyword>
<protein>
    <submittedName>
        <fullName evidence="1">Uncharacterized protein</fullName>
    </submittedName>
</protein>
<dbReference type="EMBL" id="QGTT01000004">
    <property type="protein sequence ID" value="PWW14227.1"/>
    <property type="molecule type" value="Genomic_DNA"/>
</dbReference>
<sequence>MSEQITSRNVPAWVLEQDKQLFKKLNDENLDLFLYHDVLLPVLNLQLEVEELAREEFNFVHKTIIQLIHGRINTIASLAHFMGLAESAINEKLTELYGLGFIEQHDDTVWQLTEIGTKNVFSDNPVRHVNRSLRICASSEQLLPSNAYRSKFIRTTELTEKNLSWVMLAEENQAIDLSHLKSIEFMTVTDKSHYNIPDEVQRIVEINDYEAGFQKTKLLITGDHSKNSNTEPSKAWIQFRDQFLELPLQKVPKLVSTIKWKQEKIFESIKRTLGSHNVDIGESIQQDQYGVIYAKVSSASVAWLSRKDESYLPNLIRCRTRSYGGRPFYRLYDGKRDVLNGHSLVLDISELDYGIISAANAMRELYLLVDGFFSTPYTERRTRDIQTYLKRKLASNERENYLELAQKFQLKEAIDWINGLGRRNEFE</sequence>
<evidence type="ECO:0000313" key="2">
    <source>
        <dbReference type="Proteomes" id="UP000246964"/>
    </source>
</evidence>
<name>A0A317Q8X1_9GAMM</name>
<dbReference type="OrthoDB" id="5918744at2"/>
<reference evidence="1 2" key="1">
    <citation type="submission" date="2018-05" db="EMBL/GenBank/DDBJ databases">
        <title>Freshwater and sediment microbial communities from various areas in North America, analyzing microbe dynamics in response to fracking.</title>
        <authorList>
            <person name="Lamendella R."/>
        </authorList>
    </citation>
    <scope>NUCLEOTIDE SEQUENCE [LARGE SCALE GENOMIC DNA]</scope>
    <source>
        <strain evidence="1 2">125B1</strain>
    </source>
</reference>
<gene>
    <name evidence="1" type="ORF">DET45_104166</name>
</gene>
<organism evidence="1 2">
    <name type="scientific">Pseudidiomarina maritima</name>
    <dbReference type="NCBI Taxonomy" id="519453"/>
    <lineage>
        <taxon>Bacteria</taxon>
        <taxon>Pseudomonadati</taxon>
        <taxon>Pseudomonadota</taxon>
        <taxon>Gammaproteobacteria</taxon>
        <taxon>Alteromonadales</taxon>
        <taxon>Idiomarinaceae</taxon>
        <taxon>Pseudidiomarina</taxon>
    </lineage>
</organism>
<dbReference type="Proteomes" id="UP000246964">
    <property type="component" value="Unassembled WGS sequence"/>
</dbReference>
<proteinExistence type="predicted"/>
<accession>A0A317Q8X1</accession>
<comment type="caution">
    <text evidence="1">The sequence shown here is derived from an EMBL/GenBank/DDBJ whole genome shotgun (WGS) entry which is preliminary data.</text>
</comment>
<dbReference type="AlphaFoldDB" id="A0A317Q8X1"/>
<dbReference type="RefSeq" id="WP_110075597.1">
    <property type="nucleotide sequence ID" value="NZ_QGTT01000004.1"/>
</dbReference>